<protein>
    <submittedName>
        <fullName evidence="1">Major capsid protein</fullName>
    </submittedName>
</protein>
<dbReference type="InterPro" id="IPR005564">
    <property type="entry name" value="Major_capsid_GpE"/>
</dbReference>
<name>A0ABT0V5U4_9HYPH</name>
<proteinExistence type="predicted"/>
<dbReference type="RefSeq" id="WP_250943722.1">
    <property type="nucleotide sequence ID" value="NZ_JAMQAY010000001.1"/>
</dbReference>
<sequence>MASMDIFKDDAFSMVELSAAVREIEYVPQLLGELGIFEEKGVYTRKIGIEKKGDSLSLIETSPDGAAPRQSIQNLANIRDFRTVRLADSFTLYASEVAEMRAFGTESELRVVQVEYAERMADVRTNMDLTHEFHRLGGLQGKLLDADGTSVIYDYFDEFDIAEPAAIDFGLDVATTDIRGQCHDITRGMARSAKGAFTTATSVHALVGDGFFDDFVNHPNVVRTYEGWAAAADLRQNLAFQSFPFGGITWHNYRGTDDNSTVAIGSDEAKFFPVGAKDVFKKFVSPANEFMPFVGTKGQDVYAMNIEDKDRQAWVKGELYSYPLYMCVKPQVLRKAVGR</sequence>
<dbReference type="Pfam" id="PF03864">
    <property type="entry name" value="Phage_cap_E"/>
    <property type="match status" value="1"/>
</dbReference>
<comment type="caution">
    <text evidence="1">The sequence shown here is derived from an EMBL/GenBank/DDBJ whole genome shotgun (WGS) entry which is preliminary data.</text>
</comment>
<accession>A0ABT0V5U4</accession>
<reference evidence="1 2" key="1">
    <citation type="submission" date="2022-06" db="EMBL/GenBank/DDBJ databases">
        <authorList>
            <person name="Sun Q."/>
        </authorList>
    </citation>
    <scope>NUCLEOTIDE SEQUENCE [LARGE SCALE GENOMIC DNA]</scope>
    <source>
        <strain evidence="1 2">S153</strain>
    </source>
</reference>
<gene>
    <name evidence="1" type="ORF">NBH20_01455</name>
</gene>
<dbReference type="EMBL" id="JAMQAY010000001">
    <property type="protein sequence ID" value="MCM2399808.1"/>
    <property type="molecule type" value="Genomic_DNA"/>
</dbReference>
<evidence type="ECO:0000313" key="1">
    <source>
        <dbReference type="EMBL" id="MCM2399808.1"/>
    </source>
</evidence>
<evidence type="ECO:0000313" key="2">
    <source>
        <dbReference type="Proteomes" id="UP001155079"/>
    </source>
</evidence>
<dbReference type="Proteomes" id="UP001155079">
    <property type="component" value="Unassembled WGS sequence"/>
</dbReference>
<organism evidence="1 2">
    <name type="scientific">Ciceribacter sichuanensis</name>
    <dbReference type="NCBI Taxonomy" id="2949647"/>
    <lineage>
        <taxon>Bacteria</taxon>
        <taxon>Pseudomonadati</taxon>
        <taxon>Pseudomonadota</taxon>
        <taxon>Alphaproteobacteria</taxon>
        <taxon>Hyphomicrobiales</taxon>
        <taxon>Rhizobiaceae</taxon>
        <taxon>Ciceribacter</taxon>
    </lineage>
</organism>
<keyword evidence="2" id="KW-1185">Reference proteome</keyword>